<dbReference type="InterPro" id="IPR011435">
    <property type="entry name" value="UmpAB"/>
</dbReference>
<feature type="transmembrane region" description="Helical" evidence="1">
    <location>
        <begin position="36"/>
        <end position="58"/>
    </location>
</feature>
<feature type="transmembrane region" description="Helical" evidence="1">
    <location>
        <begin position="178"/>
        <end position="197"/>
    </location>
</feature>
<dbReference type="OrthoDB" id="9805989at2"/>
<keyword evidence="1" id="KW-1133">Transmembrane helix</keyword>
<feature type="transmembrane region" description="Helical" evidence="1">
    <location>
        <begin position="334"/>
        <end position="357"/>
    </location>
</feature>
<dbReference type="RefSeq" id="WP_012544042.1">
    <property type="nucleotide sequence ID" value="NC_011295.1"/>
</dbReference>
<dbReference type="Proteomes" id="UP000001732">
    <property type="component" value="Chromosome"/>
</dbReference>
<proteinExistence type="predicted"/>
<evidence type="ECO:0000313" key="2">
    <source>
        <dbReference type="EMBL" id="ACI17390.1"/>
    </source>
</evidence>
<reference evidence="2 3" key="2">
    <citation type="journal article" date="2014" name="Genome Announc.">
        <title>Complete Genome Sequence of Coprothermobacter proteolyticus DSM 5265.</title>
        <authorList>
            <person name="Alexiev A."/>
            <person name="Coil D.A."/>
            <person name="Badger J.H."/>
            <person name="Enticknap J."/>
            <person name="Ward N."/>
            <person name="Robb F.T."/>
            <person name="Eisen J.A."/>
        </authorList>
    </citation>
    <scope>NUCLEOTIDE SEQUENCE [LARGE SCALE GENOMIC DNA]</scope>
    <source>
        <strain evidence="3">ATCC 35245 / DSM 5265 / OCM 4 / BT</strain>
    </source>
</reference>
<protein>
    <submittedName>
        <fullName evidence="2">Membrane protein, putative</fullName>
    </submittedName>
</protein>
<accession>B5Y640</accession>
<reference evidence="3" key="1">
    <citation type="submission" date="2008-08" db="EMBL/GenBank/DDBJ databases">
        <title>The complete genome sequence of Coprothermobacter proteolyticus strain ATCC 5245 / DSM 5265 / BT.</title>
        <authorList>
            <person name="Dodson R.J."/>
            <person name="Durkin A.S."/>
            <person name="Wu M."/>
            <person name="Eisen J."/>
            <person name="Sutton G."/>
        </authorList>
    </citation>
    <scope>NUCLEOTIDE SEQUENCE [LARGE SCALE GENOMIC DNA]</scope>
    <source>
        <strain evidence="3">ATCC 35245 / DSM 5265 / OCM 4 / BT</strain>
    </source>
</reference>
<dbReference type="Pfam" id="PF07556">
    <property type="entry name" value="DUF1538"/>
    <property type="match status" value="2"/>
</dbReference>
<dbReference type="AlphaFoldDB" id="B5Y640"/>
<evidence type="ECO:0000256" key="1">
    <source>
        <dbReference type="SAM" id="Phobius"/>
    </source>
</evidence>
<feature type="transmembrane region" description="Helical" evidence="1">
    <location>
        <begin position="424"/>
        <end position="445"/>
    </location>
</feature>
<dbReference type="eggNOG" id="COG0589">
    <property type="taxonomic scope" value="Bacteria"/>
</dbReference>
<gene>
    <name evidence="2" type="ordered locus">COPRO5265_1462</name>
</gene>
<organism evidence="2 3">
    <name type="scientific">Coprothermobacter proteolyticus (strain ATCC 35245 / DSM 5265 / OCM 4 / BT)</name>
    <dbReference type="NCBI Taxonomy" id="309798"/>
    <lineage>
        <taxon>Bacteria</taxon>
        <taxon>Pseudomonadati</taxon>
        <taxon>Coprothermobacterota</taxon>
        <taxon>Coprothermobacteria</taxon>
        <taxon>Coprothermobacterales</taxon>
        <taxon>Coprothermobacteraceae</taxon>
        <taxon>Coprothermobacter</taxon>
    </lineage>
</organism>
<dbReference type="STRING" id="309798.COPRO5265_1462"/>
<feature type="transmembrane region" description="Helical" evidence="1">
    <location>
        <begin position="264"/>
        <end position="281"/>
    </location>
</feature>
<dbReference type="KEGG" id="cpo:COPRO5265_1462"/>
<feature type="transmembrane region" description="Helical" evidence="1">
    <location>
        <begin position="457"/>
        <end position="483"/>
    </location>
</feature>
<feature type="transmembrane region" description="Helical" evidence="1">
    <location>
        <begin position="149"/>
        <end position="172"/>
    </location>
</feature>
<keyword evidence="1" id="KW-0812">Transmembrane</keyword>
<keyword evidence="3" id="KW-1185">Reference proteome</keyword>
<feature type="transmembrane region" description="Helical" evidence="1">
    <location>
        <begin position="79"/>
        <end position="98"/>
    </location>
</feature>
<dbReference type="EMBL" id="CP001145">
    <property type="protein sequence ID" value="ACI17390.1"/>
    <property type="molecule type" value="Genomic_DNA"/>
</dbReference>
<feature type="transmembrane region" description="Helical" evidence="1">
    <location>
        <begin position="399"/>
        <end position="418"/>
    </location>
</feature>
<feature type="transmembrane region" description="Helical" evidence="1">
    <location>
        <begin position="118"/>
        <end position="137"/>
    </location>
</feature>
<feature type="transmembrane region" description="Helical" evidence="1">
    <location>
        <begin position="209"/>
        <end position="229"/>
    </location>
</feature>
<evidence type="ECO:0000313" key="3">
    <source>
        <dbReference type="Proteomes" id="UP000001732"/>
    </source>
</evidence>
<feature type="transmembrane region" description="Helical" evidence="1">
    <location>
        <begin position="293"/>
        <end position="313"/>
    </location>
</feature>
<dbReference type="HOGENOM" id="CLU_026769_2_0_9"/>
<feature type="transmembrane region" description="Helical" evidence="1">
    <location>
        <begin position="235"/>
        <end position="257"/>
    </location>
</feature>
<sequence length="507" mass="53620">MSKFLAKLKEVSFSVIPVTVMVLILHFTVIPMETTLVFRFLIGAALIILGLTFFLMGVDSSITPIGSITGSTVSKSNKIWAVIISGLLLGFFICIAEPDLHILAGQVHSITAGSIAKSSIVLIVSLGIAAMLALGLVRIIRDVPLQRVLLILCGIIFALGLFVPPEFLAIAFDASGAATGATTVPFILALAAGVSSLKKDRESADKERFGLVAITFAGPTIAIMLMSILSKADRITGALPIAAVESSSVLGLFIAMLPSIAREALIAILPIFVVFLVFQVVAFKLPKASVKNILSGMLLTFIGLVMFLLGANAGFMEVGNAVGYNIALLDNKGLLILIGFIIGVVTVLAEPAAYVLVDEVEQVTNGNLKRSAVLFTLSLGVGAAVSLSMVRILIPQVQLWHYLLPGYIISLAMTYFVPELFYGIAFDSGAVVSGPMTATFILAFAHGVADAVEHASLLVDGFGIVAMVAMTPIIALQILGFIYNRKPNVEEPITEQEPICITFEADV</sequence>
<keyword evidence="1" id="KW-0472">Membrane</keyword>
<name>B5Y640_COPPD</name>
<feature type="transmembrane region" description="Helical" evidence="1">
    <location>
        <begin position="12"/>
        <end position="30"/>
    </location>
</feature>
<feature type="transmembrane region" description="Helical" evidence="1">
    <location>
        <begin position="372"/>
        <end position="394"/>
    </location>
</feature>